<organism evidence="4">
    <name type="scientific">Compsopogon caeruleus</name>
    <dbReference type="NCBI Taxonomy" id="31354"/>
    <lineage>
        <taxon>Eukaryota</taxon>
        <taxon>Rhodophyta</taxon>
        <taxon>Compsopogonophyceae</taxon>
        <taxon>Compsopogonales</taxon>
        <taxon>Compsopogonaceae</taxon>
        <taxon>Compsopogon</taxon>
    </lineage>
</organism>
<name>A0A7S1T8H8_9RHOD</name>
<evidence type="ECO:0000256" key="3">
    <source>
        <dbReference type="SAM" id="SignalP"/>
    </source>
</evidence>
<accession>A0A7S1T8H8</accession>
<protein>
    <submittedName>
        <fullName evidence="4">Uncharacterized protein</fullName>
    </submittedName>
</protein>
<feature type="chain" id="PRO_5031210700" evidence="3">
    <location>
        <begin position="19"/>
        <end position="342"/>
    </location>
</feature>
<gene>
    <name evidence="4" type="ORF">CCAE0312_LOCUS1793</name>
</gene>
<reference evidence="4" key="1">
    <citation type="submission" date="2021-01" db="EMBL/GenBank/DDBJ databases">
        <authorList>
            <person name="Corre E."/>
            <person name="Pelletier E."/>
            <person name="Niang G."/>
            <person name="Scheremetjew M."/>
            <person name="Finn R."/>
            <person name="Kale V."/>
            <person name="Holt S."/>
            <person name="Cochrane G."/>
            <person name="Meng A."/>
            <person name="Brown T."/>
            <person name="Cohen L."/>
        </authorList>
    </citation>
    <scope>NUCLEOTIDE SEQUENCE</scope>
    <source>
        <strain evidence="4">SAG 36.94</strain>
    </source>
</reference>
<dbReference type="EMBL" id="HBGH01003304">
    <property type="protein sequence ID" value="CAD9228412.1"/>
    <property type="molecule type" value="Transcribed_RNA"/>
</dbReference>
<keyword evidence="1" id="KW-0880">Kelch repeat</keyword>
<dbReference type="Gene3D" id="2.120.10.80">
    <property type="entry name" value="Kelch-type beta propeller"/>
    <property type="match status" value="2"/>
</dbReference>
<dbReference type="SMART" id="SM00612">
    <property type="entry name" value="Kelch"/>
    <property type="match status" value="3"/>
</dbReference>
<evidence type="ECO:0000256" key="2">
    <source>
        <dbReference type="ARBA" id="ARBA00022737"/>
    </source>
</evidence>
<sequence length="342" mass="37546">MGSFFIVIILVSVTVGFGARQWVTSSFQSPTARYENCAVAFKGRIVFLFGRNSVSLPVSVYDPSLDSWTELPRTPFRAHHLQCAVHKDGIIVGGGFGSGSFPKERPLNDVYLFKPNANIWTKVTTMPAGRSRGSCGLGVYRGKWYFTGGSLLGHAQGTSFTVDFFDEYNPSTNSWRVMPNLPTRRDHGGVAIVGDKLFLAGGQVGGARDFWVQHVQQIDVFDFQSETWTTIGSTRYPHGGVMPVAAGRTIIIAGGEYNNISSGETEFIRTSTMTILPRSVNMSAPGGRHGFQMASCGGRFYAGAGAISRKPKDIRLSTIERLDWSNTFPLCTGIQSYWRPQR</sequence>
<keyword evidence="3" id="KW-0732">Signal</keyword>
<dbReference type="PANTHER" id="PTHR45632">
    <property type="entry name" value="LD33804P"/>
    <property type="match status" value="1"/>
</dbReference>
<dbReference type="InterPro" id="IPR006652">
    <property type="entry name" value="Kelch_1"/>
</dbReference>
<dbReference type="AlphaFoldDB" id="A0A7S1T8H8"/>
<dbReference type="InterPro" id="IPR015915">
    <property type="entry name" value="Kelch-typ_b-propeller"/>
</dbReference>
<dbReference type="Pfam" id="PF24681">
    <property type="entry name" value="Kelch_KLHDC2_KLHL20_DRC7"/>
    <property type="match status" value="1"/>
</dbReference>
<evidence type="ECO:0000313" key="4">
    <source>
        <dbReference type="EMBL" id="CAD9228412.1"/>
    </source>
</evidence>
<feature type="signal peptide" evidence="3">
    <location>
        <begin position="1"/>
        <end position="18"/>
    </location>
</feature>
<keyword evidence="2" id="KW-0677">Repeat</keyword>
<evidence type="ECO:0000256" key="1">
    <source>
        <dbReference type="ARBA" id="ARBA00022441"/>
    </source>
</evidence>
<proteinExistence type="predicted"/>
<dbReference type="PANTHER" id="PTHR45632:SF3">
    <property type="entry name" value="KELCH-LIKE PROTEIN 32"/>
    <property type="match status" value="1"/>
</dbReference>
<dbReference type="SUPFAM" id="SSF117281">
    <property type="entry name" value="Kelch motif"/>
    <property type="match status" value="1"/>
</dbReference>